<dbReference type="GO" id="GO:0000160">
    <property type="term" value="P:phosphorelay signal transduction system"/>
    <property type="evidence" value="ECO:0007669"/>
    <property type="project" value="InterPro"/>
</dbReference>
<comment type="caution">
    <text evidence="1">The sequence shown here is derived from an EMBL/GenBank/DDBJ whole genome shotgun (WGS) entry which is preliminary data.</text>
</comment>
<proteinExistence type="predicted"/>
<dbReference type="OrthoDB" id="750055at2"/>
<keyword evidence="2" id="KW-1185">Reference proteome</keyword>
<gene>
    <name evidence="1" type="ORF">DRW42_27790</name>
</gene>
<accession>A0A366KM72</accession>
<dbReference type="AlphaFoldDB" id="A0A366KM72"/>
<dbReference type="EMBL" id="QNQU01000047">
    <property type="protein sequence ID" value="RBQ02239.1"/>
    <property type="molecule type" value="Genomic_DNA"/>
</dbReference>
<dbReference type="Proteomes" id="UP000252081">
    <property type="component" value="Unassembled WGS sequence"/>
</dbReference>
<name>A0A366KM72_9SPHI</name>
<organism evidence="1 2">
    <name type="scientific">Pedobacter miscanthi</name>
    <dbReference type="NCBI Taxonomy" id="2259170"/>
    <lineage>
        <taxon>Bacteria</taxon>
        <taxon>Pseudomonadati</taxon>
        <taxon>Bacteroidota</taxon>
        <taxon>Sphingobacteriia</taxon>
        <taxon>Sphingobacteriales</taxon>
        <taxon>Sphingobacteriaceae</taxon>
        <taxon>Pedobacter</taxon>
    </lineage>
</organism>
<evidence type="ECO:0008006" key="3">
    <source>
        <dbReference type="Google" id="ProtNLM"/>
    </source>
</evidence>
<protein>
    <recommendedName>
        <fullName evidence="3">HPt domain-containing protein</fullName>
    </recommendedName>
</protein>
<dbReference type="Gene3D" id="1.20.120.160">
    <property type="entry name" value="HPT domain"/>
    <property type="match status" value="1"/>
</dbReference>
<dbReference type="RefSeq" id="WP_113952126.1">
    <property type="nucleotide sequence ID" value="NZ_QNQU01000047.1"/>
</dbReference>
<dbReference type="InterPro" id="IPR036641">
    <property type="entry name" value="HPT_dom_sf"/>
</dbReference>
<sequence>MEPYSYQTIDLSYLKELSMGDTGYELEMAEKFVELVSDEMIQLAAYLEGGDIEALKRLVHKMRSTIYLMGLRPKLIIAIEAIEYEKLAAEQLKFHVDAILTVCRKAKEEVLLFLDKTR</sequence>
<evidence type="ECO:0000313" key="1">
    <source>
        <dbReference type="EMBL" id="RBQ02239.1"/>
    </source>
</evidence>
<dbReference type="SUPFAM" id="SSF47226">
    <property type="entry name" value="Histidine-containing phosphotransfer domain, HPT domain"/>
    <property type="match status" value="1"/>
</dbReference>
<evidence type="ECO:0000313" key="2">
    <source>
        <dbReference type="Proteomes" id="UP000252081"/>
    </source>
</evidence>
<reference evidence="1 2" key="1">
    <citation type="submission" date="2018-07" db="EMBL/GenBank/DDBJ databases">
        <title>A draft genome of a endophytic bacteria, a new species of Pedobacter.</title>
        <authorList>
            <person name="Zhang Z.D."/>
            <person name="Chen Z.J."/>
        </authorList>
    </citation>
    <scope>NUCLEOTIDE SEQUENCE [LARGE SCALE GENOMIC DNA]</scope>
    <source>
        <strain evidence="1 2">RS10</strain>
    </source>
</reference>